<organism evidence="3 4">
    <name type="scientific">Micavibrio aeruginosavorus</name>
    <dbReference type="NCBI Taxonomy" id="349221"/>
    <lineage>
        <taxon>Bacteria</taxon>
        <taxon>Pseudomonadati</taxon>
        <taxon>Bdellovibrionota</taxon>
        <taxon>Bdellovibrionia</taxon>
        <taxon>Bdellovibrionales</taxon>
        <taxon>Pseudobdellovibrionaceae</taxon>
        <taxon>Micavibrio</taxon>
    </lineage>
</organism>
<dbReference type="GO" id="GO:0032259">
    <property type="term" value="P:methylation"/>
    <property type="evidence" value="ECO:0007669"/>
    <property type="project" value="UniProtKB-KW"/>
</dbReference>
<reference evidence="3 4" key="1">
    <citation type="submission" date="2017-08" db="EMBL/GenBank/DDBJ databases">
        <title>Infants hospitalized years apart are colonized by the same room-sourced microbial strains.</title>
        <authorList>
            <person name="Brooks B."/>
            <person name="Olm M.R."/>
            <person name="Firek B.A."/>
            <person name="Baker R."/>
            <person name="Thomas B.C."/>
            <person name="Morowitz M.J."/>
            <person name="Banfield J.F."/>
        </authorList>
    </citation>
    <scope>NUCLEOTIDE SEQUENCE [LARGE SCALE GENOMIC DNA]</scope>
    <source>
        <strain evidence="3">S2_018_000_R2_104</strain>
    </source>
</reference>
<keyword evidence="3" id="KW-0808">Transferase</keyword>
<name>A0A2W4ZYG6_9BACT</name>
<proteinExistence type="predicted"/>
<dbReference type="CDD" id="cd02440">
    <property type="entry name" value="AdoMet_MTases"/>
    <property type="match status" value="1"/>
</dbReference>
<accession>A0A2W4ZYG6</accession>
<gene>
    <name evidence="3" type="ORF">DI626_04160</name>
</gene>
<dbReference type="Proteomes" id="UP000249557">
    <property type="component" value="Unassembled WGS sequence"/>
</dbReference>
<dbReference type="AlphaFoldDB" id="A0A2W4ZYG6"/>
<sequence length="816" mass="92263">MGQTKTLKNQIRMIDPQPGPVTAQPAAPPKSLEESMAEYKALLNSVPEAIIRKAWFTMAHLILQPGSKVVEMGCSEGAMIFAMAVMNPDYHFIGVDYDRHLIRQARDLYQLKNLEFICGDIGQNVIPENSVDAIINSFILHEIYTQSHCNEKMVESIVENHFRMLRPDGLLFIRDFSLPEHAYVLLEMPDEPSYPERGIFGLSEPELLIQYSEKARPLEDPAHRGFYLDELPPRFPQTRLFRLPYKWAYEFILRKDDREYWEEELQKEYAFLTERDMRRMLKACDARLLYTAPHWDQQIVKARFEKKFKLFDENGKMMGNPPTSFITLAQKVGEKKSLLLTERKPARTPNRTIRVTAMRDEIGGRIQDVVSRDQETIEILPYRIVEGNRLSLFVHDGLPRGLVNAVPRNGPNIDGKRWSGHMTEAIALPHDVFETLKPGDTKSTFNFAREFLGLKIVPGKDMEDGPGFYPAPDHIDEHIQTKYLQVQEQQGPISLRHAMPEITGFSSEGKIREVDAQRVLNAIGIGLIPNSRLEIQILALYEKLGIPYEAWADCPLGLMTEEPEETTRLAEIVEKLAQRDNRFREIRGTAGQIKTAHSVFVDEGQIKGGITGLASREMEFILREDQSQNTAVILPLTKSLNGEVMAGIIEDYLPVPQRYKGNGYIVDCPSMPLPKEITNFELARKYIADKFEVPLDCVSRMGESYFSHVGLTPQRIYPFAVSTAGVKGWMKSGRGGRGRYAPLSKLWKMIYGSNSTSFLWTAAYAIKMTAGMNSVHSPAATFSVKLADAKSIPVGLKAANISKSPSSPASTYSRDA</sequence>
<dbReference type="Gene3D" id="3.40.50.150">
    <property type="entry name" value="Vaccinia Virus protein VP39"/>
    <property type="match status" value="1"/>
</dbReference>
<keyword evidence="3" id="KW-0489">Methyltransferase</keyword>
<comment type="caution">
    <text evidence="3">The sequence shown here is derived from an EMBL/GenBank/DDBJ whole genome shotgun (WGS) entry which is preliminary data.</text>
</comment>
<evidence type="ECO:0000313" key="4">
    <source>
        <dbReference type="Proteomes" id="UP000249557"/>
    </source>
</evidence>
<dbReference type="InterPro" id="IPR029063">
    <property type="entry name" value="SAM-dependent_MTases_sf"/>
</dbReference>
<feature type="domain" description="Methyltransferase" evidence="2">
    <location>
        <begin position="65"/>
        <end position="181"/>
    </location>
</feature>
<dbReference type="SUPFAM" id="SSF53335">
    <property type="entry name" value="S-adenosyl-L-methionine-dependent methyltransferases"/>
    <property type="match status" value="1"/>
</dbReference>
<evidence type="ECO:0000256" key="1">
    <source>
        <dbReference type="SAM" id="MobiDB-lite"/>
    </source>
</evidence>
<evidence type="ECO:0000259" key="2">
    <source>
        <dbReference type="Pfam" id="PF13847"/>
    </source>
</evidence>
<feature type="region of interest" description="Disordered" evidence="1">
    <location>
        <begin position="1"/>
        <end position="28"/>
    </location>
</feature>
<evidence type="ECO:0000313" key="3">
    <source>
        <dbReference type="EMBL" id="PZO87350.1"/>
    </source>
</evidence>
<dbReference type="Pfam" id="PF13847">
    <property type="entry name" value="Methyltransf_31"/>
    <property type="match status" value="1"/>
</dbReference>
<dbReference type="GO" id="GO:0008168">
    <property type="term" value="F:methyltransferase activity"/>
    <property type="evidence" value="ECO:0007669"/>
    <property type="project" value="UniProtKB-KW"/>
</dbReference>
<dbReference type="PANTHER" id="PTHR43861">
    <property type="entry name" value="TRANS-ACONITATE 2-METHYLTRANSFERASE-RELATED"/>
    <property type="match status" value="1"/>
</dbReference>
<protein>
    <submittedName>
        <fullName evidence="3">Class I SAM-dependent methyltransferase</fullName>
    </submittedName>
</protein>
<dbReference type="InterPro" id="IPR025714">
    <property type="entry name" value="Methyltranfer_dom"/>
</dbReference>
<dbReference type="EMBL" id="QFNK01000061">
    <property type="protein sequence ID" value="PZO87350.1"/>
    <property type="molecule type" value="Genomic_DNA"/>
</dbReference>